<sequence>MTRIKRRNFLYMVSWAIASLGISQCKIREKNTAYSVYLNRGTTNSSRRLALLIGINNYASNSQITTLQGCLTDVELQRNLLIYHFGFNPQDILVLTNSQATRQGILTAFEEHLIKQAKPGDVVVFHYSGHGSQVADSDRDFPDGLNSTIVPFDSSRPANNSGGIVQDITGRTLFLLMSALQTENVTFVLDCCHSGGAKRGNLQVRAIKGGQEFQPSPEEIAYQQKWLSRLNLTPAEFKQQRRKGVAKGVVITATNRDQLAADYPFNGFSAGAFTYLMSQHLWQENSQQPLRKILPNIGRSTNQLSFTMQTPEYEIKPGSTNDQKPIYFLDKVASAAEALITKIDGEFVEMWLGGIDSESLAAFEKAAIFAVVDGNNRTIGEIQMESRQGLVGRGKLLNKVSQGTIQPGAFCLEIVRGIPQNFSLKVGVDPSLDKDTKIAFNALSALPRIQALPLQQGEVHCIFGRMTEAYHQKLLSSKNSAPLPAIGSLGLFSVGGEVIKDSFGVAAETVTDAIKRLQAKLRALLAIRMVKMSLNTNSSRLNVTATLQRSNQNDVLIGQVFPVRGAEGKLTSSTNILRNNSYFESAKIPVNTPVELQIINNENRDLFVSVLVINSLGEMTVIFPNQWSSPGDAARLSAGETLLFPEPNLDKFSLQTQEPLGMTEVLIIISVTPLRKALKALQAIAQNRSQQSGPIAVYTPIEVIENLLEDLGESSKSNNKVRGSNNNNTSLTKSESVTKQVDTTQIAAMSITFEVV</sequence>
<dbReference type="Proteomes" id="UP001576774">
    <property type="component" value="Unassembled WGS sequence"/>
</dbReference>
<feature type="compositionally biased region" description="Low complexity" evidence="1">
    <location>
        <begin position="714"/>
        <end position="730"/>
    </location>
</feature>
<evidence type="ECO:0000259" key="3">
    <source>
        <dbReference type="Pfam" id="PF14326"/>
    </source>
</evidence>
<dbReference type="Pfam" id="PF14326">
    <property type="entry name" value="DUF4384"/>
    <property type="match status" value="1"/>
</dbReference>
<dbReference type="EMBL" id="JBHFNQ010000170">
    <property type="protein sequence ID" value="MFB2879583.1"/>
    <property type="molecule type" value="Genomic_DNA"/>
</dbReference>
<evidence type="ECO:0000256" key="1">
    <source>
        <dbReference type="SAM" id="MobiDB-lite"/>
    </source>
</evidence>
<dbReference type="InterPro" id="IPR011600">
    <property type="entry name" value="Pept_C14_caspase"/>
</dbReference>
<dbReference type="RefSeq" id="WP_413272619.1">
    <property type="nucleotide sequence ID" value="NZ_JBHFNQ010000170.1"/>
</dbReference>
<dbReference type="InterPro" id="IPR029030">
    <property type="entry name" value="Caspase-like_dom_sf"/>
</dbReference>
<proteinExistence type="predicted"/>
<feature type="region of interest" description="Disordered" evidence="1">
    <location>
        <begin position="714"/>
        <end position="737"/>
    </location>
</feature>
<dbReference type="SUPFAM" id="SSF52129">
    <property type="entry name" value="Caspase-like"/>
    <property type="match status" value="1"/>
</dbReference>
<dbReference type="Gene3D" id="3.40.50.1460">
    <property type="match status" value="1"/>
</dbReference>
<dbReference type="PANTHER" id="PTHR48104:SF30">
    <property type="entry name" value="METACASPASE-1"/>
    <property type="match status" value="1"/>
</dbReference>
<evidence type="ECO:0000259" key="2">
    <source>
        <dbReference type="Pfam" id="PF00656"/>
    </source>
</evidence>
<dbReference type="InterPro" id="IPR050452">
    <property type="entry name" value="Metacaspase"/>
</dbReference>
<keyword evidence="5" id="KW-1185">Reference proteome</keyword>
<name>A0ABV4XBR0_9CYAN</name>
<dbReference type="PIRSF" id="PIRSF007398">
    <property type="entry name" value="Sll0148_caspase"/>
    <property type="match status" value="1"/>
</dbReference>
<feature type="domain" description="Peptidase C14 caspase" evidence="2">
    <location>
        <begin position="47"/>
        <end position="313"/>
    </location>
</feature>
<comment type="caution">
    <text evidence="4">The sequence shown here is derived from an EMBL/GenBank/DDBJ whole genome shotgun (WGS) entry which is preliminary data.</text>
</comment>
<feature type="domain" description="DUF4384" evidence="3">
    <location>
        <begin position="596"/>
        <end position="673"/>
    </location>
</feature>
<dbReference type="PANTHER" id="PTHR48104">
    <property type="entry name" value="METACASPASE-4"/>
    <property type="match status" value="1"/>
</dbReference>
<dbReference type="InterPro" id="IPR011189">
    <property type="entry name" value="UCP_caspase_lke"/>
</dbReference>
<accession>A0ABV4XBR0</accession>
<organism evidence="4 5">
    <name type="scientific">Floridaenema aerugineum BLCC-F46</name>
    <dbReference type="NCBI Taxonomy" id="3153654"/>
    <lineage>
        <taxon>Bacteria</taxon>
        <taxon>Bacillati</taxon>
        <taxon>Cyanobacteriota</taxon>
        <taxon>Cyanophyceae</taxon>
        <taxon>Oscillatoriophycideae</taxon>
        <taxon>Aerosakkonematales</taxon>
        <taxon>Aerosakkonemataceae</taxon>
        <taxon>Floridanema</taxon>
        <taxon>Floridanema aerugineum</taxon>
    </lineage>
</organism>
<evidence type="ECO:0000313" key="4">
    <source>
        <dbReference type="EMBL" id="MFB2879583.1"/>
    </source>
</evidence>
<protein>
    <submittedName>
        <fullName evidence="4">Caspase family protein</fullName>
    </submittedName>
</protein>
<reference evidence="4 5" key="1">
    <citation type="submission" date="2024-09" db="EMBL/GenBank/DDBJ databases">
        <title>Floridaenema gen nov. (Aerosakkonemataceae, Aerosakkonematales ord. nov., Cyanobacteria) from benthic tropical and subtropical fresh waters, with the description of four new species.</title>
        <authorList>
            <person name="Moretto J.A."/>
            <person name="Berthold D.E."/>
            <person name="Lefler F.W."/>
            <person name="Huang I.-S."/>
            <person name="Laughinghouse H. IV."/>
        </authorList>
    </citation>
    <scope>NUCLEOTIDE SEQUENCE [LARGE SCALE GENOMIC DNA]</scope>
    <source>
        <strain evidence="4 5">BLCC-F46</strain>
    </source>
</reference>
<dbReference type="Pfam" id="PF00656">
    <property type="entry name" value="Peptidase_C14"/>
    <property type="match status" value="1"/>
</dbReference>
<gene>
    <name evidence="4" type="ORF">ACE1CC_22230</name>
</gene>
<evidence type="ECO:0000313" key="5">
    <source>
        <dbReference type="Proteomes" id="UP001576774"/>
    </source>
</evidence>
<dbReference type="InterPro" id="IPR025493">
    <property type="entry name" value="DUF4384"/>
</dbReference>